<reference evidence="1 2" key="1">
    <citation type="journal article" date="2023" name="BMC Biol.">
        <title>The compact genome of the sponge Oopsacas minuta (Hexactinellida) is lacking key metazoan core genes.</title>
        <authorList>
            <person name="Santini S."/>
            <person name="Schenkelaars Q."/>
            <person name="Jourda C."/>
            <person name="Duchesne M."/>
            <person name="Belahbib H."/>
            <person name="Rocher C."/>
            <person name="Selva M."/>
            <person name="Riesgo A."/>
            <person name="Vervoort M."/>
            <person name="Leys S.P."/>
            <person name="Kodjabachian L."/>
            <person name="Le Bivic A."/>
            <person name="Borchiellini C."/>
            <person name="Claverie J.M."/>
            <person name="Renard E."/>
        </authorList>
    </citation>
    <scope>NUCLEOTIDE SEQUENCE [LARGE SCALE GENOMIC DNA]</scope>
    <source>
        <strain evidence="1">SPO-2</strain>
    </source>
</reference>
<dbReference type="Gene3D" id="3.30.420.10">
    <property type="entry name" value="Ribonuclease H-like superfamily/Ribonuclease H"/>
    <property type="match status" value="1"/>
</dbReference>
<organism evidence="1 2">
    <name type="scientific">Oopsacas minuta</name>
    <dbReference type="NCBI Taxonomy" id="111878"/>
    <lineage>
        <taxon>Eukaryota</taxon>
        <taxon>Metazoa</taxon>
        <taxon>Porifera</taxon>
        <taxon>Hexactinellida</taxon>
        <taxon>Hexasterophora</taxon>
        <taxon>Lyssacinosida</taxon>
        <taxon>Leucopsacidae</taxon>
        <taxon>Oopsacas</taxon>
    </lineage>
</organism>
<sequence>MPDNENPINIEKVKRKLADSPHRSSRRLSRELQLSRTTVRRILVDDLNLFSFKIQIIQKQSTVQKEKRLAFAKLIAGKVEKKEIGIGNIDWSDEAHFHISGHVNKQNMRNWGEEKPDPLDDKPLTQEKVTVWCAVGYKRIIGPYFHENNEGSRVTVNGVQYLDMLKSYYIPTLRRREELGSITFQLDGAPPHIAKVFIDFLREKFDKQLISRNCDFFWPPYSLDLNPCDFYLWGYLKSKVYSNPVPETTEDLKRNIRHEIRQIKEETLKKVSENILTRLQ</sequence>
<dbReference type="AlphaFoldDB" id="A0AAV7JQP1"/>
<dbReference type="InterPro" id="IPR036397">
    <property type="entry name" value="RNaseH_sf"/>
</dbReference>
<evidence type="ECO:0000313" key="1">
    <source>
        <dbReference type="EMBL" id="KAI6651031.1"/>
    </source>
</evidence>
<evidence type="ECO:0008006" key="3">
    <source>
        <dbReference type="Google" id="ProtNLM"/>
    </source>
</evidence>
<dbReference type="PANTHER" id="PTHR47326">
    <property type="entry name" value="TRANSPOSABLE ELEMENT TC3 TRANSPOSASE-LIKE PROTEIN"/>
    <property type="match status" value="1"/>
</dbReference>
<comment type="caution">
    <text evidence="1">The sequence shown here is derived from an EMBL/GenBank/DDBJ whole genome shotgun (WGS) entry which is preliminary data.</text>
</comment>
<dbReference type="EMBL" id="JAKMXF010000308">
    <property type="protein sequence ID" value="KAI6651031.1"/>
    <property type="molecule type" value="Genomic_DNA"/>
</dbReference>
<dbReference type="GO" id="GO:0003676">
    <property type="term" value="F:nucleic acid binding"/>
    <property type="evidence" value="ECO:0007669"/>
    <property type="project" value="InterPro"/>
</dbReference>
<accession>A0AAV7JQP1</accession>
<proteinExistence type="predicted"/>
<keyword evidence="2" id="KW-1185">Reference proteome</keyword>
<dbReference type="Proteomes" id="UP001165289">
    <property type="component" value="Unassembled WGS sequence"/>
</dbReference>
<gene>
    <name evidence="1" type="ORF">LOD99_5608</name>
</gene>
<protein>
    <recommendedName>
        <fullName evidence="3">Transposase</fullName>
    </recommendedName>
</protein>
<evidence type="ECO:0000313" key="2">
    <source>
        <dbReference type="Proteomes" id="UP001165289"/>
    </source>
</evidence>
<name>A0AAV7JQP1_9METZ</name>
<dbReference type="PANTHER" id="PTHR47326:SF1">
    <property type="entry name" value="HTH PSQ-TYPE DOMAIN-CONTAINING PROTEIN"/>
    <property type="match status" value="1"/>
</dbReference>